<organism evidence="3 4">
    <name type="scientific">Triparma strigata</name>
    <dbReference type="NCBI Taxonomy" id="1606541"/>
    <lineage>
        <taxon>Eukaryota</taxon>
        <taxon>Sar</taxon>
        <taxon>Stramenopiles</taxon>
        <taxon>Ochrophyta</taxon>
        <taxon>Bolidophyceae</taxon>
        <taxon>Parmales</taxon>
        <taxon>Triparmaceae</taxon>
        <taxon>Triparma</taxon>
    </lineage>
</organism>
<feature type="compositionally biased region" description="Polar residues" evidence="2">
    <location>
        <begin position="17"/>
        <end position="50"/>
    </location>
</feature>
<feature type="compositionally biased region" description="Basic residues" evidence="2">
    <location>
        <begin position="260"/>
        <end position="271"/>
    </location>
</feature>
<dbReference type="EMBL" id="BRXY01000368">
    <property type="protein sequence ID" value="GMH90166.1"/>
    <property type="molecule type" value="Genomic_DNA"/>
</dbReference>
<keyword evidence="4" id="KW-1185">Reference proteome</keyword>
<evidence type="ECO:0000313" key="4">
    <source>
        <dbReference type="Proteomes" id="UP001165085"/>
    </source>
</evidence>
<dbReference type="Proteomes" id="UP001165085">
    <property type="component" value="Unassembled WGS sequence"/>
</dbReference>
<dbReference type="OrthoDB" id="10344629at2759"/>
<keyword evidence="1" id="KW-0175">Coiled coil</keyword>
<sequence length="817" mass="94111">MVKAIRIPSPAAESSAYRVNTNRSPNKSRPQSAGTSKTQFQHYSSASKSRPVSAKSRSDRPQSAKPRLVNGFKTNRSHSAKTRPTSASAGPRPGSAKFRPQTATFTPPSLDDIFRQPKQKAYGEARPETPIDRAYKSDMSAIHNLFVAKNKPREHSKKFHLQLQNMEKEIEETVKKVEEKRAMELKKEEDKGATFRQRGLAIAINRSKGATHPIRMNSTTLIRRADTVTDDDFTDAIEELTSPPRRRKLELGESYNAKKKAHYATKMHKKKAVDESSSESEEDSDTDSDFLITPSYQERVQDAAVLDQMIAAHEINEKRKLRKQLEKEGRKVKGYKQTLVDKMKDSHAINRYTESMQVEKESYKSIALLCETRLQECIAHTSLVESLPDEYRTAVVCDIMLKLTPVFGRYDALVTLLVKEMIRSIYRDFDHVYRGPSTDPDMLLNMGEPYFAMHRTLHAEHTLQKKMLEHATKKSSHMENTMDRGKKAMKSVIRLWHSDKREQVFRAWKGLLRYRLVSRDYTNKLFIRAKKRIWFHGWRFRVLKKIQLAKLGGSSAKKGTTMVAKLSELLREYTDARKNTRLVSSMISCQVEMESSAELLDMFHDEESDSDDSVVEEIYEQLGTKFAENDIERSNRVTKKFQKAVDKHRKLNKEAKQKRDTSTKHLLEFMTVNKKRYEQANIMEWCYLYLQAVTSDSALLEQKVVQQNNVIQALKLKADLRTFRKVLAKFDFNNGDEGEKKADRVKPELEKFWDSYNPYLKKNIRHGGQDQKGDSVSGGGDKQKEALRTLELMVEHLRLCCQRTGDTGENIKNYALE</sequence>
<feature type="region of interest" description="Disordered" evidence="2">
    <location>
        <begin position="260"/>
        <end position="289"/>
    </location>
</feature>
<evidence type="ECO:0000313" key="3">
    <source>
        <dbReference type="EMBL" id="GMH90166.1"/>
    </source>
</evidence>
<dbReference type="AlphaFoldDB" id="A0A9W7BKH9"/>
<feature type="coiled-coil region" evidence="1">
    <location>
        <begin position="156"/>
        <end position="183"/>
    </location>
</feature>
<gene>
    <name evidence="3" type="ORF">TrST_g12928</name>
</gene>
<reference evidence="4" key="1">
    <citation type="journal article" date="2023" name="Commun. Biol.">
        <title>Genome analysis of Parmales, the sister group of diatoms, reveals the evolutionary specialization of diatoms from phago-mixotrophs to photoautotrophs.</title>
        <authorList>
            <person name="Ban H."/>
            <person name="Sato S."/>
            <person name="Yoshikawa S."/>
            <person name="Yamada K."/>
            <person name="Nakamura Y."/>
            <person name="Ichinomiya M."/>
            <person name="Sato N."/>
            <person name="Blanc-Mathieu R."/>
            <person name="Endo H."/>
            <person name="Kuwata A."/>
            <person name="Ogata H."/>
        </authorList>
    </citation>
    <scope>NUCLEOTIDE SEQUENCE [LARGE SCALE GENOMIC DNA]</scope>
    <source>
        <strain evidence="4">NIES 3701</strain>
    </source>
</reference>
<evidence type="ECO:0000256" key="1">
    <source>
        <dbReference type="SAM" id="Coils"/>
    </source>
</evidence>
<name>A0A9W7BKH9_9STRA</name>
<protein>
    <submittedName>
        <fullName evidence="3">Uncharacterized protein</fullName>
    </submittedName>
</protein>
<feature type="region of interest" description="Disordered" evidence="2">
    <location>
        <begin position="1"/>
        <end position="113"/>
    </location>
</feature>
<proteinExistence type="predicted"/>
<feature type="compositionally biased region" description="Acidic residues" evidence="2">
    <location>
        <begin position="276"/>
        <end position="288"/>
    </location>
</feature>
<accession>A0A9W7BKH9</accession>
<comment type="caution">
    <text evidence="3">The sequence shown here is derived from an EMBL/GenBank/DDBJ whole genome shotgun (WGS) entry which is preliminary data.</text>
</comment>
<evidence type="ECO:0000256" key="2">
    <source>
        <dbReference type="SAM" id="MobiDB-lite"/>
    </source>
</evidence>